<reference evidence="1 2" key="1">
    <citation type="submission" date="2011-05" db="EMBL/GenBank/DDBJ databases">
        <authorList>
            <person name="Muzny D."/>
            <person name="Qin X."/>
            <person name="Deng J."/>
            <person name="Jiang H."/>
            <person name="Liu Y."/>
            <person name="Qu J."/>
            <person name="Song X.-Z."/>
            <person name="Zhang L."/>
            <person name="Thornton R."/>
            <person name="Coyle M."/>
            <person name="Francisco L."/>
            <person name="Jackson L."/>
            <person name="Javaid M."/>
            <person name="Korchina V."/>
            <person name="Kovar C."/>
            <person name="Mata R."/>
            <person name="Mathew T."/>
            <person name="Ngo R."/>
            <person name="Nguyen L."/>
            <person name="Nguyen N."/>
            <person name="Okwuonu G."/>
            <person name="Ongeri F."/>
            <person name="Pham C."/>
            <person name="Simmons D."/>
            <person name="Wilczek-Boney K."/>
            <person name="Hale W."/>
            <person name="Jakkamsetti A."/>
            <person name="Pham P."/>
            <person name="Ruth R."/>
            <person name="San Lucas F."/>
            <person name="Warren J."/>
            <person name="Zhang J."/>
            <person name="Zhao Z."/>
            <person name="Zhou C."/>
            <person name="Zhu D."/>
            <person name="Lee S."/>
            <person name="Bess C."/>
            <person name="Blankenburg K."/>
            <person name="Forbes L."/>
            <person name="Fu Q."/>
            <person name="Gubbala S."/>
            <person name="Hirani K."/>
            <person name="Jayaseelan J.C."/>
            <person name="Lara F."/>
            <person name="Munidasa M."/>
            <person name="Palculict T."/>
            <person name="Patil S."/>
            <person name="Pu L.-L."/>
            <person name="Saada N."/>
            <person name="Tang L."/>
            <person name="Weissenberger G."/>
            <person name="Zhu Y."/>
            <person name="Hemphill L."/>
            <person name="Shang Y."/>
            <person name="Youmans B."/>
            <person name="Ayvaz T."/>
            <person name="Ross M."/>
            <person name="Santibanez J."/>
            <person name="Aqrawi P."/>
            <person name="Gross S."/>
            <person name="Joshi V."/>
            <person name="Fowler G."/>
            <person name="Nazareth L."/>
            <person name="Reid J."/>
            <person name="Worley K."/>
            <person name="Petrosino J."/>
            <person name="Highlander S."/>
            <person name="Gibbs R."/>
        </authorList>
    </citation>
    <scope>NUCLEOTIDE SEQUENCE [LARGE SCALE GENOMIC DNA]</scope>
    <source>
        <strain evidence="1 2">ATCC 33926</strain>
    </source>
</reference>
<proteinExistence type="predicted"/>
<name>A0AA36UFV2_9NEIS</name>
<organism evidence="1 2">
    <name type="scientific">Neisseria macacae ATCC 33926</name>
    <dbReference type="NCBI Taxonomy" id="997348"/>
    <lineage>
        <taxon>Bacteria</taxon>
        <taxon>Pseudomonadati</taxon>
        <taxon>Pseudomonadota</taxon>
        <taxon>Betaproteobacteria</taxon>
        <taxon>Neisseriales</taxon>
        <taxon>Neisseriaceae</taxon>
        <taxon>Neisseria</taxon>
    </lineage>
</organism>
<sequence length="52" mass="6027">MGDSAFLLSSFLLWPFYCLNRPGFCFALNKNPQTVFFKTVCGFWLWHFIASG</sequence>
<dbReference type="EMBL" id="AFQE01000145">
    <property type="protein sequence ID" value="EGQ74206.1"/>
    <property type="molecule type" value="Genomic_DNA"/>
</dbReference>
<accession>A0AA36UFV2</accession>
<dbReference type="Proteomes" id="UP000004982">
    <property type="component" value="Unassembled WGS sequence"/>
</dbReference>
<comment type="caution">
    <text evidence="1">The sequence shown here is derived from an EMBL/GenBank/DDBJ whole genome shotgun (WGS) entry which is preliminary data.</text>
</comment>
<evidence type="ECO:0000313" key="2">
    <source>
        <dbReference type="Proteomes" id="UP000004982"/>
    </source>
</evidence>
<evidence type="ECO:0000313" key="1">
    <source>
        <dbReference type="EMBL" id="EGQ74206.1"/>
    </source>
</evidence>
<gene>
    <name evidence="1" type="ORF">HMPREF9418_2891</name>
</gene>
<dbReference type="AlphaFoldDB" id="A0AA36UFV2"/>
<protein>
    <submittedName>
        <fullName evidence="1">Uncharacterized protein</fullName>
    </submittedName>
</protein>